<gene>
    <name evidence="1" type="ordered locus">Emtol_1893</name>
</gene>
<accession>A0ABN4AL43</accession>
<dbReference type="RefSeq" id="WP_015028731.1">
    <property type="nucleotide sequence ID" value="NC_018748.1"/>
</dbReference>
<protein>
    <submittedName>
        <fullName evidence="1">Uncharacterized protein</fullName>
    </submittedName>
</protein>
<evidence type="ECO:0000313" key="1">
    <source>
        <dbReference type="EMBL" id="AFK03033.1"/>
    </source>
</evidence>
<name>A0ABN4AL43_EMTOG</name>
<reference evidence="1 2" key="1">
    <citation type="submission" date="2011-07" db="EMBL/GenBank/DDBJ databases">
        <title>The complete genome of chromosome of Emticicia oligotrophica DSM 17448.</title>
        <authorList>
            <consortium name="US DOE Joint Genome Institute (JGI-PGF)"/>
            <person name="Lucas S."/>
            <person name="Han J."/>
            <person name="Lapidus A."/>
            <person name="Bruce D."/>
            <person name="Goodwin L."/>
            <person name="Pitluck S."/>
            <person name="Peters L."/>
            <person name="Kyrpides N."/>
            <person name="Mavromatis K."/>
            <person name="Ivanova N."/>
            <person name="Ovchinnikova G."/>
            <person name="Teshima H."/>
            <person name="Detter J.C."/>
            <person name="Tapia R."/>
            <person name="Han C."/>
            <person name="Land M."/>
            <person name="Hauser L."/>
            <person name="Markowitz V."/>
            <person name="Cheng J.-F."/>
            <person name="Hugenholtz P."/>
            <person name="Woyke T."/>
            <person name="Wu D."/>
            <person name="Tindall B."/>
            <person name="Pomrenke H."/>
            <person name="Brambilla E."/>
            <person name="Klenk H.-P."/>
            <person name="Eisen J.A."/>
        </authorList>
    </citation>
    <scope>NUCLEOTIDE SEQUENCE [LARGE SCALE GENOMIC DNA]</scope>
    <source>
        <strain evidence="1 2">DSM 17448</strain>
    </source>
</reference>
<dbReference type="EMBL" id="CP002961">
    <property type="protein sequence ID" value="AFK03033.1"/>
    <property type="molecule type" value="Genomic_DNA"/>
</dbReference>
<sequence length="174" mass="19643">MDTSKILGTMEDYKVKRVSPAQIAYQVEVMGSEITKALTVDFEKQMKNANQARIEEICQLKNMQLIDSLSEQYNLKVRLLGQPDIGSNNQLYAKEREVLEAYADNAAKKVNVGDNIQKIGDSLFVYTSQIPYEKGVGKLCFSDDTGFAIWSIVLRKSEVVKSINVVKLRDKNIK</sequence>
<organism evidence="1 2">
    <name type="scientific">Emticicia oligotrophica (strain DSM 17448 / CIP 109782 / MTCC 6937 / GPTSA100-15)</name>
    <dbReference type="NCBI Taxonomy" id="929562"/>
    <lineage>
        <taxon>Bacteria</taxon>
        <taxon>Pseudomonadati</taxon>
        <taxon>Bacteroidota</taxon>
        <taxon>Cytophagia</taxon>
        <taxon>Cytophagales</taxon>
        <taxon>Leadbetterellaceae</taxon>
        <taxon>Emticicia</taxon>
    </lineage>
</organism>
<keyword evidence="2" id="KW-1185">Reference proteome</keyword>
<evidence type="ECO:0000313" key="2">
    <source>
        <dbReference type="Proteomes" id="UP000002875"/>
    </source>
</evidence>
<proteinExistence type="predicted"/>
<dbReference type="Proteomes" id="UP000002875">
    <property type="component" value="Chromosome"/>
</dbReference>